<evidence type="ECO:0000313" key="2">
    <source>
        <dbReference type="Proteomes" id="UP000023152"/>
    </source>
</evidence>
<accession>X6NZM8</accession>
<dbReference type="EMBL" id="ASPP01005014">
    <property type="protein sequence ID" value="ETO31299.1"/>
    <property type="molecule type" value="Genomic_DNA"/>
</dbReference>
<sequence>MALDVSKPIKKKGQLNGDEILHFAHASNRRHDEISSGAAYEEKESNLVPPTWTFQHRKIGNIKCNNNNNKNYISKFYQHCIKAIEKDITKKLHLVNLNNAKRKSCFGSDHGAVAKTYIRLSLLYPLTEQHISNIHKYFKKVLENMHYSGETASALTLCFKQKFQFENGTYTFGEVMENIE</sequence>
<keyword evidence="2" id="KW-1185">Reference proteome</keyword>
<reference evidence="1 2" key="1">
    <citation type="journal article" date="2013" name="Curr. Biol.">
        <title>The Genome of the Foraminiferan Reticulomyxa filosa.</title>
        <authorList>
            <person name="Glockner G."/>
            <person name="Hulsmann N."/>
            <person name="Schleicher M."/>
            <person name="Noegel A.A."/>
            <person name="Eichinger L."/>
            <person name="Gallinger C."/>
            <person name="Pawlowski J."/>
            <person name="Sierra R."/>
            <person name="Euteneuer U."/>
            <person name="Pillet L."/>
            <person name="Moustafa A."/>
            <person name="Platzer M."/>
            <person name="Groth M."/>
            <person name="Szafranski K."/>
            <person name="Schliwa M."/>
        </authorList>
    </citation>
    <scope>NUCLEOTIDE SEQUENCE [LARGE SCALE GENOMIC DNA]</scope>
</reference>
<comment type="caution">
    <text evidence="1">The sequence shown here is derived from an EMBL/GenBank/DDBJ whole genome shotgun (WGS) entry which is preliminary data.</text>
</comment>
<dbReference type="AlphaFoldDB" id="X6NZM8"/>
<dbReference type="Proteomes" id="UP000023152">
    <property type="component" value="Unassembled WGS sequence"/>
</dbReference>
<gene>
    <name evidence="1" type="ORF">RFI_05821</name>
</gene>
<protein>
    <submittedName>
        <fullName evidence="1">Uncharacterized protein</fullName>
    </submittedName>
</protein>
<proteinExistence type="predicted"/>
<name>X6NZM8_RETFI</name>
<evidence type="ECO:0000313" key="1">
    <source>
        <dbReference type="EMBL" id="ETO31299.1"/>
    </source>
</evidence>
<organism evidence="1 2">
    <name type="scientific">Reticulomyxa filosa</name>
    <dbReference type="NCBI Taxonomy" id="46433"/>
    <lineage>
        <taxon>Eukaryota</taxon>
        <taxon>Sar</taxon>
        <taxon>Rhizaria</taxon>
        <taxon>Retaria</taxon>
        <taxon>Foraminifera</taxon>
        <taxon>Monothalamids</taxon>
        <taxon>Reticulomyxidae</taxon>
        <taxon>Reticulomyxa</taxon>
    </lineage>
</organism>